<keyword evidence="1" id="KW-0378">Hydrolase</keyword>
<keyword evidence="2" id="KW-1185">Reference proteome</keyword>
<comment type="caution">
    <text evidence="1">The sequence shown here is derived from an EMBL/GenBank/DDBJ whole genome shotgun (WGS) entry which is preliminary data.</text>
</comment>
<dbReference type="AlphaFoldDB" id="A0A495NXD9"/>
<dbReference type="EMBL" id="RBLG01000009">
    <property type="protein sequence ID" value="RKS42526.1"/>
    <property type="molecule type" value="Genomic_DNA"/>
</dbReference>
<dbReference type="RefSeq" id="WP_121347060.1">
    <property type="nucleotide sequence ID" value="NZ_RBLG01000009.1"/>
</dbReference>
<proteinExistence type="predicted"/>
<dbReference type="Pfam" id="PF13715">
    <property type="entry name" value="CarbopepD_reg_2"/>
    <property type="match status" value="1"/>
</dbReference>
<accession>A0A495NXD9</accession>
<evidence type="ECO:0000313" key="2">
    <source>
        <dbReference type="Proteomes" id="UP000276282"/>
    </source>
</evidence>
<dbReference type="OrthoDB" id="1430800at2"/>
<dbReference type="GO" id="GO:0004180">
    <property type="term" value="F:carboxypeptidase activity"/>
    <property type="evidence" value="ECO:0007669"/>
    <property type="project" value="UniProtKB-KW"/>
</dbReference>
<protein>
    <submittedName>
        <fullName evidence="1">Carboxypeptidase-like protein</fullName>
    </submittedName>
</protein>
<evidence type="ECO:0000313" key="1">
    <source>
        <dbReference type="EMBL" id="RKS42526.1"/>
    </source>
</evidence>
<organism evidence="1 2">
    <name type="scientific">Gillisia mitskevichiae</name>
    <dbReference type="NCBI Taxonomy" id="270921"/>
    <lineage>
        <taxon>Bacteria</taxon>
        <taxon>Pseudomonadati</taxon>
        <taxon>Bacteroidota</taxon>
        <taxon>Flavobacteriia</taxon>
        <taxon>Flavobacteriales</taxon>
        <taxon>Flavobacteriaceae</taxon>
        <taxon>Gillisia</taxon>
    </lineage>
</organism>
<gene>
    <name evidence="1" type="ORF">BC962_3251</name>
</gene>
<keyword evidence="1" id="KW-0645">Protease</keyword>
<reference evidence="1 2" key="1">
    <citation type="submission" date="2018-10" db="EMBL/GenBank/DDBJ databases">
        <title>Genomic Encyclopedia of Archaeal and Bacterial Type Strains, Phase II (KMG-II): from individual species to whole genera.</title>
        <authorList>
            <person name="Goeker M."/>
        </authorList>
    </citation>
    <scope>NUCLEOTIDE SEQUENCE [LARGE SCALE GENOMIC DNA]</scope>
    <source>
        <strain evidence="1 2">DSM 19839</strain>
    </source>
</reference>
<dbReference type="Proteomes" id="UP000276282">
    <property type="component" value="Unassembled WGS sequence"/>
</dbReference>
<keyword evidence="1" id="KW-0121">Carboxypeptidase</keyword>
<sequence>MNNFFKLTLIFLLILPYQISAQKTIEGLYSLPSPTGDFSTSINFSKTGIFEYEHSGHLGTEEYGIGTYSLDRKKIILNYNLTKPLKKSYFESKFWINDNEKVELKVDVFDLEGNPIPYANIYILADNNGFTSNKSGNGKLVLNKENRNAELTISFVGYDEVKIPFNQKYNYENIVHLRKWKRGSAPTPILNQIDTLQILQRRKNEIITLNKNNQEQVWTRLE</sequence>
<name>A0A495NXD9_9FLAO</name>